<dbReference type="PANTHER" id="PTHR30026:SF20">
    <property type="entry name" value="OUTER MEMBRANE PROTEIN TOLC"/>
    <property type="match status" value="1"/>
</dbReference>
<dbReference type="OrthoDB" id="367883at2"/>
<evidence type="ECO:0000256" key="7">
    <source>
        <dbReference type="ARBA" id="ARBA00023237"/>
    </source>
</evidence>
<feature type="signal peptide" evidence="9">
    <location>
        <begin position="1"/>
        <end position="18"/>
    </location>
</feature>
<dbReference type="GO" id="GO:0009279">
    <property type="term" value="C:cell outer membrane"/>
    <property type="evidence" value="ECO:0007669"/>
    <property type="project" value="UniProtKB-SubCell"/>
</dbReference>
<feature type="coiled-coil region" evidence="8">
    <location>
        <begin position="170"/>
        <end position="221"/>
    </location>
</feature>
<dbReference type="Pfam" id="PF02321">
    <property type="entry name" value="OEP"/>
    <property type="match status" value="1"/>
</dbReference>
<dbReference type="EMBL" id="NOXX01000125">
    <property type="protein sequence ID" value="OYQ48485.1"/>
    <property type="molecule type" value="Genomic_DNA"/>
</dbReference>
<dbReference type="RefSeq" id="WP_094485135.1">
    <property type="nucleotide sequence ID" value="NZ_NOXX01000125.1"/>
</dbReference>
<gene>
    <name evidence="10" type="ORF">CHX27_02215</name>
</gene>
<proteinExistence type="inferred from homology"/>
<keyword evidence="8" id="KW-0175">Coiled coil</keyword>
<evidence type="ECO:0000313" key="11">
    <source>
        <dbReference type="Proteomes" id="UP000216035"/>
    </source>
</evidence>
<sequence>MKYLIPVVTLLYASGIFAQGGTESQPKSYNFNLTEAIAHALEHNAKVINAGRDIEISRKKKWETTAAGLPQINAGIDYQYNIEIQKSVVPAEFFGGQPGEFTEIAFGTKQSAIARSTLSQLLFDGSYIVALQASKTYLKYYQNAKQKTDADVRETIINAYGSAVLTDESIKILQRNKQLVEKLLSDTQETFKNGLIEEENVEQLQLTLASIQSNLNNVTRLRNISYNMLKYELGLEIQDQLTLTQTLDQLATESVATSLNATNFDVKQNIDYKILENLNEQRQLEYKLERSKALPSLSANLNFGYNAFSDRFTFLDRQQRWLNYSFVGASLNIPIFSSFARSSRTQQAKIAIEQAKTQLIATEQALQVQFAKAKSDFDLAVEEFQTAKKSLDLAERIERKQQVKFVEGLSTSFDYNDAQKQLYSAQQAFLQTMSDIINKRSALERVISSN</sequence>
<evidence type="ECO:0000256" key="5">
    <source>
        <dbReference type="ARBA" id="ARBA00022692"/>
    </source>
</evidence>
<feature type="chain" id="PRO_5013033371" evidence="9">
    <location>
        <begin position="19"/>
        <end position="450"/>
    </location>
</feature>
<evidence type="ECO:0000313" key="10">
    <source>
        <dbReference type="EMBL" id="OYQ48485.1"/>
    </source>
</evidence>
<dbReference type="GO" id="GO:0015288">
    <property type="term" value="F:porin activity"/>
    <property type="evidence" value="ECO:0007669"/>
    <property type="project" value="TreeGrafter"/>
</dbReference>
<evidence type="ECO:0000256" key="8">
    <source>
        <dbReference type="SAM" id="Coils"/>
    </source>
</evidence>
<name>A0A256A5S3_9FLAO</name>
<dbReference type="SUPFAM" id="SSF56954">
    <property type="entry name" value="Outer membrane efflux proteins (OEP)"/>
    <property type="match status" value="1"/>
</dbReference>
<evidence type="ECO:0000256" key="2">
    <source>
        <dbReference type="ARBA" id="ARBA00007613"/>
    </source>
</evidence>
<dbReference type="AlphaFoldDB" id="A0A256A5S3"/>
<accession>A0A256A5S3</accession>
<comment type="subcellular location">
    <subcellularLocation>
        <location evidence="1">Cell outer membrane</location>
    </subcellularLocation>
</comment>
<dbReference type="GO" id="GO:1990281">
    <property type="term" value="C:efflux pump complex"/>
    <property type="evidence" value="ECO:0007669"/>
    <property type="project" value="TreeGrafter"/>
</dbReference>
<keyword evidence="4" id="KW-1134">Transmembrane beta strand</keyword>
<evidence type="ECO:0000256" key="9">
    <source>
        <dbReference type="SAM" id="SignalP"/>
    </source>
</evidence>
<evidence type="ECO:0000256" key="6">
    <source>
        <dbReference type="ARBA" id="ARBA00023136"/>
    </source>
</evidence>
<organism evidence="10 11">
    <name type="scientific">Flavobacterium aurantiibacter</name>
    <dbReference type="NCBI Taxonomy" id="2023067"/>
    <lineage>
        <taxon>Bacteria</taxon>
        <taxon>Pseudomonadati</taxon>
        <taxon>Bacteroidota</taxon>
        <taxon>Flavobacteriia</taxon>
        <taxon>Flavobacteriales</taxon>
        <taxon>Flavobacteriaceae</taxon>
        <taxon>Flavobacterium</taxon>
    </lineage>
</organism>
<evidence type="ECO:0000256" key="4">
    <source>
        <dbReference type="ARBA" id="ARBA00022452"/>
    </source>
</evidence>
<keyword evidence="6" id="KW-0472">Membrane</keyword>
<dbReference type="Proteomes" id="UP000216035">
    <property type="component" value="Unassembled WGS sequence"/>
</dbReference>
<dbReference type="PANTHER" id="PTHR30026">
    <property type="entry name" value="OUTER MEMBRANE PROTEIN TOLC"/>
    <property type="match status" value="1"/>
</dbReference>
<comment type="caution">
    <text evidence="10">The sequence shown here is derived from an EMBL/GenBank/DDBJ whole genome shotgun (WGS) entry which is preliminary data.</text>
</comment>
<keyword evidence="7" id="KW-0998">Cell outer membrane</keyword>
<protein>
    <submittedName>
        <fullName evidence="10">Transporter</fullName>
    </submittedName>
</protein>
<dbReference type="InterPro" id="IPR003423">
    <property type="entry name" value="OMP_efflux"/>
</dbReference>
<comment type="similarity">
    <text evidence="2">Belongs to the outer membrane factor (OMF) (TC 1.B.17) family.</text>
</comment>
<keyword evidence="3" id="KW-0813">Transport</keyword>
<dbReference type="Gene3D" id="1.20.1600.10">
    <property type="entry name" value="Outer membrane efflux proteins (OEP)"/>
    <property type="match status" value="1"/>
</dbReference>
<keyword evidence="9" id="KW-0732">Signal</keyword>
<reference evidence="10 11" key="1">
    <citation type="submission" date="2017-07" db="EMBL/GenBank/DDBJ databases">
        <title>Flavobacterium cyanobacteriorum sp. nov., isolated from cyanobacterial aggregates in a eutrophic lake.</title>
        <authorList>
            <person name="Cai H."/>
        </authorList>
    </citation>
    <scope>NUCLEOTIDE SEQUENCE [LARGE SCALE GENOMIC DNA]</scope>
    <source>
        <strain evidence="10 11">TH167</strain>
    </source>
</reference>
<dbReference type="GO" id="GO:0015562">
    <property type="term" value="F:efflux transmembrane transporter activity"/>
    <property type="evidence" value="ECO:0007669"/>
    <property type="project" value="InterPro"/>
</dbReference>
<keyword evidence="11" id="KW-1185">Reference proteome</keyword>
<keyword evidence="5" id="KW-0812">Transmembrane</keyword>
<dbReference type="InterPro" id="IPR051906">
    <property type="entry name" value="TolC-like"/>
</dbReference>
<evidence type="ECO:0000256" key="1">
    <source>
        <dbReference type="ARBA" id="ARBA00004442"/>
    </source>
</evidence>
<evidence type="ECO:0000256" key="3">
    <source>
        <dbReference type="ARBA" id="ARBA00022448"/>
    </source>
</evidence>